<dbReference type="eggNOG" id="COG2755">
    <property type="taxonomic scope" value="Bacteria"/>
</dbReference>
<dbReference type="RefSeq" id="WP_012498363.1">
    <property type="nucleotide sequence ID" value="NC_011025.1"/>
</dbReference>
<dbReference type="SUPFAM" id="SSF52266">
    <property type="entry name" value="SGNH hydrolase"/>
    <property type="match status" value="1"/>
</dbReference>
<protein>
    <submittedName>
        <fullName evidence="1">Uncharacterized protein</fullName>
    </submittedName>
</protein>
<dbReference type="STRING" id="243272.MARTH_orf622"/>
<reference evidence="1 2" key="1">
    <citation type="journal article" date="2008" name="Infect. Immun.">
        <title>Genome of Mycoplasma arthritidis.</title>
        <authorList>
            <person name="Dybvig K."/>
            <person name="Zuhua C."/>
            <person name="Lao P."/>
            <person name="Jordan D.S."/>
            <person name="French C.T."/>
            <person name="Tu A.H."/>
            <person name="Loraine A.E."/>
        </authorList>
    </citation>
    <scope>NUCLEOTIDE SEQUENCE [LARGE SCALE GENOMIC DNA]</scope>
    <source>
        <strain evidence="1 2">158L3-1</strain>
    </source>
</reference>
<dbReference type="EMBL" id="CP001047">
    <property type="protein sequence ID" value="ACF07406.1"/>
    <property type="molecule type" value="Genomic_DNA"/>
</dbReference>
<evidence type="ECO:0000313" key="1">
    <source>
        <dbReference type="EMBL" id="ACF07406.1"/>
    </source>
</evidence>
<dbReference type="HOGENOM" id="CLU_379845_0_0_14"/>
<proteinExistence type="predicted"/>
<gene>
    <name evidence="1" type="ordered locus">MARTH_orf622</name>
</gene>
<dbReference type="GO" id="GO:0016788">
    <property type="term" value="F:hydrolase activity, acting on ester bonds"/>
    <property type="evidence" value="ECO:0007669"/>
    <property type="project" value="InterPro"/>
</dbReference>
<dbReference type="KEGG" id="mat:MARTH_orf622"/>
<accession>B3PN04</accession>
<sequence>MSKKFKYLAIGDSISQGFNSKVGSATFGEKRVNDVFRKGFSYCDYLVEYIHDYLIYKHNRNDAKCIDFWNNFEYCNSSLSVARILDYTQLLKNQFDPEFIEMIKLNNTIQKISNLDYHVEDFWNFNNKESNKETYQELSNRFKDAIKEANLITISIGGNEYESSMPFHLFRLLLVERNLIQQREIKEKLFAQINSICQKITQEYIEFVKLIKTINPNVTLILITYNPPFLPFFLSYEKILKKRTPAIFGDFFKRIIVCFNDVVQTVAKETNSLWTRTFSLKTWAKAADKLWENTIDVHPTELGYQEIARKVFLTLLNSKSFEIFTPKKSNPKVRKFNLKNNKLISKNNASYFENVLKMPMNTNRIVYIFRVWLEQNKQLQNPYFALAKKTFVKITDSQSETQITSRVNYSSLSAVIIENILSIIRYLPTDSELHKAFLNFSKEDDYIIKCLLAIFNTQSIIDLIDSVESLYRTHPKISLSKFLNMIFIKNEKTIFNLIKGLSNNKQGQNFKWTNIWLDAFYDDFKNHKPIRILNEKINTFWYHLTFDDNVAALIKELVSLVKGKLTKILEYQTFDHMLNSLIIENSDFFHNLLRAIIDFSIAYISKNKGIFAYTLLSLMNIKIKKMSNRDWIKLEKLITKILPILCDQDTKKIMVKTIYSVLEKMRIWPAFNFDKNPKKSFIKILIKDFGKLFIKFIFKKENRKLMKVIMSLVKYKFGWKLKHLFN</sequence>
<dbReference type="Gene3D" id="3.40.50.1110">
    <property type="entry name" value="SGNH hydrolase"/>
    <property type="match status" value="1"/>
</dbReference>
<dbReference type="InterPro" id="IPR001087">
    <property type="entry name" value="GDSL"/>
</dbReference>
<dbReference type="InterPro" id="IPR036514">
    <property type="entry name" value="SGNH_hydro_sf"/>
</dbReference>
<name>B3PN04_META1</name>
<dbReference type="AlphaFoldDB" id="B3PN04"/>
<keyword evidence="2" id="KW-1185">Reference proteome</keyword>
<dbReference type="Proteomes" id="UP000008812">
    <property type="component" value="Chromosome"/>
</dbReference>
<dbReference type="CDD" id="cd00229">
    <property type="entry name" value="SGNH_hydrolase"/>
    <property type="match status" value="1"/>
</dbReference>
<dbReference type="Pfam" id="PF00657">
    <property type="entry name" value="Lipase_GDSL"/>
    <property type="match status" value="1"/>
</dbReference>
<evidence type="ECO:0000313" key="2">
    <source>
        <dbReference type="Proteomes" id="UP000008812"/>
    </source>
</evidence>
<organism evidence="1 2">
    <name type="scientific">Metamycoplasma arthritidis (strain 158L3-1)</name>
    <name type="common">Mycoplasma arthritidis</name>
    <dbReference type="NCBI Taxonomy" id="243272"/>
    <lineage>
        <taxon>Bacteria</taxon>
        <taxon>Bacillati</taxon>
        <taxon>Mycoplasmatota</taxon>
        <taxon>Mycoplasmoidales</taxon>
        <taxon>Metamycoplasmataceae</taxon>
        <taxon>Metamycoplasma</taxon>
    </lineage>
</organism>